<feature type="domain" description="Amidohydrolase-related" evidence="2">
    <location>
        <begin position="359"/>
        <end position="450"/>
    </location>
</feature>
<dbReference type="Gene3D" id="3.20.20.140">
    <property type="entry name" value="Metal-dependent hydrolases"/>
    <property type="match status" value="2"/>
</dbReference>
<sequence length="953" mass="103997">MRLFLVLVTLGTSVLAQDILRPPGHRPLESSVHALVGARVVTSPGKELEKATIVLRDGRIEAVGADVQAPADARVHDMAGMTIYAGFIDAHVSFAKSTARKVEGDEGPPIDALDLTAGAGSGFLGTTSAAGEPGTKSVVTPEHRMAREYAPEKKALDALRTEGFTAANIVPSAGVIRGISTFVALNSSDPDVAIIKPETFQHIAIDTPKSGDDSKPEAYPGSLMGVVSVIRQTLLDTQFQATDHAHFAQHPNDRQRPPFKTSLDVLLPVTKKAMPVLFEPASALMVDRSIRIAREFGLQPVILATGQEWRRPDLVREAEAPFIVPVDYPEVPKLPEDEDWAATPLDQLRVWDHAPGNASLLRREGREIALTTHGLGKRASFRPNIRLAIARGLSENDAIAALTTSPAKICGVAEQLGTIEKGKLAHLTIFEKGRAFDEESRVNQVWIDGRQFLAPMRDDKKPAKKDEEDDKEKKDEKDKPKLKLRHQLTASEAQKDRGPLLTPKSVFIKSATIWTCGPQGKIESASLLITEGKVKVVGPNQEAPADAHVIDLPGIHVTPGLIDCHSHSMIMGGVNEGTLPSTAMVRVADVINSEAETIHQQLAGGLTTANQLHGSANPIGGQNCVIKLREGESPEGLKFAGAIEGIKFALGENVKQANWGDAFKSRFPQSRMGVPAFHTNRFTAAQHYMAALEKARNGGPPVRRDLELEAIAEIIRGERLIHCHSYRQDEILAFLRVMEGFKVRVGTLQHILEGYKVADEIAKHGAGASAFSDWWAYKFEVIDAIPHAGSIMRERGVLVSFNSDSSDHARRLNLEAAKAVKYGGTSEEEALKFVTINPAKQLRIDKQVGSLEAGKDADFVIWSGHPLSTSSMCLQTWIDGKQYFERDAAHRRAESRKTEHLALVEKAKTLASDAKASSDDDKAKGKFFFRTLEQRQGHMCVDCCMDREMSWKN</sequence>
<evidence type="ECO:0000256" key="1">
    <source>
        <dbReference type="SAM" id="MobiDB-lite"/>
    </source>
</evidence>
<dbReference type="SUPFAM" id="SSF51338">
    <property type="entry name" value="Composite domain of metallo-dependent hydrolases"/>
    <property type="match status" value="2"/>
</dbReference>
<dbReference type="GO" id="GO:0016810">
    <property type="term" value="F:hydrolase activity, acting on carbon-nitrogen (but not peptide) bonds"/>
    <property type="evidence" value="ECO:0007669"/>
    <property type="project" value="InterPro"/>
</dbReference>
<dbReference type="Pfam" id="PF01979">
    <property type="entry name" value="Amidohydro_1"/>
    <property type="match status" value="2"/>
</dbReference>
<protein>
    <recommendedName>
        <fullName evidence="2">Amidohydrolase-related domain-containing protein</fullName>
    </recommendedName>
</protein>
<keyword evidence="4" id="KW-1185">Reference proteome</keyword>
<dbReference type="InterPro" id="IPR051781">
    <property type="entry name" value="Metallo-dep_Hydrolase"/>
</dbReference>
<feature type="compositionally biased region" description="Basic and acidic residues" evidence="1">
    <location>
        <begin position="456"/>
        <end position="481"/>
    </location>
</feature>
<dbReference type="RefSeq" id="WP_146850582.1">
    <property type="nucleotide sequence ID" value="NZ_BKAG01000013.1"/>
</dbReference>
<dbReference type="EMBL" id="BKAG01000013">
    <property type="protein sequence ID" value="GEP43008.1"/>
    <property type="molecule type" value="Genomic_DNA"/>
</dbReference>
<evidence type="ECO:0000313" key="3">
    <source>
        <dbReference type="EMBL" id="GEP43008.1"/>
    </source>
</evidence>
<dbReference type="InterPro" id="IPR011059">
    <property type="entry name" value="Metal-dep_hydrolase_composite"/>
</dbReference>
<dbReference type="AlphaFoldDB" id="A0A512M8E1"/>
<dbReference type="InterPro" id="IPR006680">
    <property type="entry name" value="Amidohydro-rel"/>
</dbReference>
<evidence type="ECO:0000259" key="2">
    <source>
        <dbReference type="Pfam" id="PF01979"/>
    </source>
</evidence>
<accession>A0A512M8E1</accession>
<dbReference type="Gene3D" id="2.30.40.10">
    <property type="entry name" value="Urease, subunit C, domain 1"/>
    <property type="match status" value="1"/>
</dbReference>
<reference evidence="3 4" key="1">
    <citation type="submission" date="2019-07" db="EMBL/GenBank/DDBJ databases">
        <title>Whole genome shotgun sequence of Brevifollis gellanilyticus NBRC 108608.</title>
        <authorList>
            <person name="Hosoyama A."/>
            <person name="Uohara A."/>
            <person name="Ohji S."/>
            <person name="Ichikawa N."/>
        </authorList>
    </citation>
    <scope>NUCLEOTIDE SEQUENCE [LARGE SCALE GENOMIC DNA]</scope>
    <source>
        <strain evidence="3 4">NBRC 108608</strain>
    </source>
</reference>
<gene>
    <name evidence="3" type="ORF">BGE01nite_22990</name>
</gene>
<dbReference type="SUPFAM" id="SSF51556">
    <property type="entry name" value="Metallo-dependent hydrolases"/>
    <property type="match status" value="2"/>
</dbReference>
<name>A0A512M8E1_9BACT</name>
<comment type="caution">
    <text evidence="3">The sequence shown here is derived from an EMBL/GenBank/DDBJ whole genome shotgun (WGS) entry which is preliminary data.</text>
</comment>
<feature type="region of interest" description="Disordered" evidence="1">
    <location>
        <begin position="456"/>
        <end position="496"/>
    </location>
</feature>
<dbReference type="Proteomes" id="UP000321577">
    <property type="component" value="Unassembled WGS sequence"/>
</dbReference>
<feature type="domain" description="Amidohydrolase-related" evidence="2">
    <location>
        <begin position="557"/>
        <end position="868"/>
    </location>
</feature>
<dbReference type="CDD" id="cd01309">
    <property type="entry name" value="Met_dep_hydrolase_C"/>
    <property type="match status" value="1"/>
</dbReference>
<dbReference type="PANTHER" id="PTHR43135:SF3">
    <property type="entry name" value="ALPHA-D-RIBOSE 1-METHYLPHOSPHONATE 5-TRIPHOSPHATE DIPHOSPHATASE"/>
    <property type="match status" value="1"/>
</dbReference>
<dbReference type="PANTHER" id="PTHR43135">
    <property type="entry name" value="ALPHA-D-RIBOSE 1-METHYLPHOSPHONATE 5-TRIPHOSPHATE DIPHOSPHATASE"/>
    <property type="match status" value="1"/>
</dbReference>
<proteinExistence type="predicted"/>
<evidence type="ECO:0000313" key="4">
    <source>
        <dbReference type="Proteomes" id="UP000321577"/>
    </source>
</evidence>
<dbReference type="OrthoDB" id="9802793at2"/>
<dbReference type="InterPro" id="IPR032466">
    <property type="entry name" value="Metal_Hydrolase"/>
</dbReference>
<organism evidence="3 4">
    <name type="scientific">Brevifollis gellanilyticus</name>
    <dbReference type="NCBI Taxonomy" id="748831"/>
    <lineage>
        <taxon>Bacteria</taxon>
        <taxon>Pseudomonadati</taxon>
        <taxon>Verrucomicrobiota</taxon>
        <taxon>Verrucomicrobiia</taxon>
        <taxon>Verrucomicrobiales</taxon>
        <taxon>Verrucomicrobiaceae</taxon>
    </lineage>
</organism>